<dbReference type="InterPro" id="IPR029063">
    <property type="entry name" value="SAM-dependent_MTases_sf"/>
</dbReference>
<feature type="binding site" evidence="4">
    <location>
        <position position="45"/>
    </location>
    <ligand>
        <name>S-adenosyl-L-methionine</name>
        <dbReference type="ChEBI" id="CHEBI:59789"/>
    </ligand>
</feature>
<feature type="binding site" evidence="4">
    <location>
        <begin position="121"/>
        <end position="122"/>
    </location>
    <ligand>
        <name>S-adenosyl-L-methionine</name>
        <dbReference type="ChEBI" id="CHEBI:59789"/>
    </ligand>
</feature>
<dbReference type="CDD" id="cd02440">
    <property type="entry name" value="AdoMet_MTases"/>
    <property type="match status" value="1"/>
</dbReference>
<keyword evidence="6" id="KW-1185">Reference proteome</keyword>
<keyword evidence="4" id="KW-0819">tRNA processing</keyword>
<dbReference type="HAMAP" id="MF_02217">
    <property type="entry name" value="TrmR_methyltr"/>
    <property type="match status" value="1"/>
</dbReference>
<comment type="catalytic activity">
    <reaction evidence="4">
        <text>5-hydroxyuridine(34) in tRNA + S-adenosyl-L-methionine = 5-methoxyuridine(34) in tRNA + S-adenosyl-L-homocysteine + H(+)</text>
        <dbReference type="Rhea" id="RHEA:60524"/>
        <dbReference type="Rhea" id="RHEA-COMP:13381"/>
        <dbReference type="Rhea" id="RHEA-COMP:15591"/>
        <dbReference type="ChEBI" id="CHEBI:15378"/>
        <dbReference type="ChEBI" id="CHEBI:57856"/>
        <dbReference type="ChEBI" id="CHEBI:59789"/>
        <dbReference type="ChEBI" id="CHEBI:136877"/>
        <dbReference type="ChEBI" id="CHEBI:143860"/>
    </reaction>
</comment>
<comment type="function">
    <text evidence="4">Catalyzes the methylation of 5-hydroxyuridine (ho5U) to form 5-methoxyuridine (mo5U) at position 34 in tRNAs.</text>
</comment>
<comment type="similarity">
    <text evidence="4">Belongs to the class I-like SAM-binding methyltransferase superfamily. Cation-dependent O-methyltransferase family.</text>
</comment>
<dbReference type="GO" id="GO:0008757">
    <property type="term" value="F:S-adenosylmethionine-dependent methyltransferase activity"/>
    <property type="evidence" value="ECO:0007669"/>
    <property type="project" value="TreeGrafter"/>
</dbReference>
<evidence type="ECO:0000313" key="5">
    <source>
        <dbReference type="EMBL" id="KRM08664.1"/>
    </source>
</evidence>
<dbReference type="GO" id="GO:0030488">
    <property type="term" value="P:tRNA methylation"/>
    <property type="evidence" value="ECO:0007669"/>
    <property type="project" value="UniProtKB-UniRule"/>
</dbReference>
<dbReference type="STRING" id="1423735.FC15_GL000403"/>
<dbReference type="GO" id="GO:0016300">
    <property type="term" value="F:tRNA (uridine) methyltransferase activity"/>
    <property type="evidence" value="ECO:0007669"/>
    <property type="project" value="UniProtKB-UniRule"/>
</dbReference>
<protein>
    <recommendedName>
        <fullName evidence="4">tRNA 5-hydroxyuridine methyltransferase</fullName>
        <ecNumber evidence="4">2.1.1.-</ecNumber>
    </recommendedName>
    <alternativeName>
        <fullName evidence="4">ho5U methyltransferase</fullName>
    </alternativeName>
</protein>
<dbReference type="Pfam" id="PF01596">
    <property type="entry name" value="Methyltransf_3"/>
    <property type="match status" value="1"/>
</dbReference>
<feature type="binding site" evidence="4">
    <location>
        <position position="139"/>
    </location>
    <ligand>
        <name>S-adenosyl-L-methionine</name>
        <dbReference type="ChEBI" id="CHEBI:59789"/>
    </ligand>
</feature>
<dbReference type="GO" id="GO:0008171">
    <property type="term" value="F:O-methyltransferase activity"/>
    <property type="evidence" value="ECO:0007669"/>
    <property type="project" value="InterPro"/>
</dbReference>
<dbReference type="EMBL" id="AZFX01000080">
    <property type="protein sequence ID" value="KRM08664.1"/>
    <property type="molecule type" value="Genomic_DNA"/>
</dbReference>
<organism evidence="5 6">
    <name type="scientific">Lapidilactobacillus concavus DSM 17758</name>
    <dbReference type="NCBI Taxonomy" id="1423735"/>
    <lineage>
        <taxon>Bacteria</taxon>
        <taxon>Bacillati</taxon>
        <taxon>Bacillota</taxon>
        <taxon>Bacilli</taxon>
        <taxon>Lactobacillales</taxon>
        <taxon>Lactobacillaceae</taxon>
        <taxon>Lapidilactobacillus</taxon>
    </lineage>
</organism>
<dbReference type="PANTHER" id="PTHR10509:SF14">
    <property type="entry name" value="CAFFEOYL-COA O-METHYLTRANSFERASE 3-RELATED"/>
    <property type="match status" value="1"/>
</dbReference>
<dbReference type="InterPro" id="IPR050362">
    <property type="entry name" value="Cation-dep_OMT"/>
</dbReference>
<dbReference type="Gene3D" id="3.40.50.150">
    <property type="entry name" value="Vaccinia Virus protein VP39"/>
    <property type="match status" value="1"/>
</dbReference>
<keyword evidence="2 4" id="KW-0808">Transferase</keyword>
<evidence type="ECO:0000256" key="3">
    <source>
        <dbReference type="ARBA" id="ARBA00022691"/>
    </source>
</evidence>
<dbReference type="PANTHER" id="PTHR10509">
    <property type="entry name" value="O-METHYLTRANSFERASE-RELATED"/>
    <property type="match status" value="1"/>
</dbReference>
<dbReference type="SUPFAM" id="SSF53335">
    <property type="entry name" value="S-adenosyl-L-methionine-dependent methyltransferases"/>
    <property type="match status" value="1"/>
</dbReference>
<sequence length="222" mass="25151">MRNEMMSRPVINSKVLHYLRQQPVPLSPKLKAIEAAAHQKRIPVIPHETVSYLYQLVDQLHPRRVLEVGTAIGFSAALFVEASQMHAQVTTIDRYPEFYEQAKQNWQALGYQQSIQLMTGDAADILPMLTGSYDLIFLDAAKAQYIHFLPEALRLLPPDGILLIDDVLQAGTIFDPVETIRHREKGIHRHLNQLLETVYDDPTLLVTLLPLGDGLLKITKRS</sequence>
<name>A0A0R1VSC7_9LACO</name>
<feature type="binding site" evidence="4">
    <location>
        <position position="93"/>
    </location>
    <ligand>
        <name>S-adenosyl-L-methionine</name>
        <dbReference type="ChEBI" id="CHEBI:59789"/>
    </ligand>
</feature>
<reference evidence="5 6" key="1">
    <citation type="journal article" date="2015" name="Genome Announc.">
        <title>Expanding the biotechnology potential of lactobacilli through comparative genomics of 213 strains and associated genera.</title>
        <authorList>
            <person name="Sun Z."/>
            <person name="Harris H.M."/>
            <person name="McCann A."/>
            <person name="Guo C."/>
            <person name="Argimon S."/>
            <person name="Zhang W."/>
            <person name="Yang X."/>
            <person name="Jeffery I.B."/>
            <person name="Cooney J.C."/>
            <person name="Kagawa T.F."/>
            <person name="Liu W."/>
            <person name="Song Y."/>
            <person name="Salvetti E."/>
            <person name="Wrobel A."/>
            <person name="Rasinkangas P."/>
            <person name="Parkhill J."/>
            <person name="Rea M.C."/>
            <person name="O'Sullivan O."/>
            <person name="Ritari J."/>
            <person name="Douillard F.P."/>
            <person name="Paul Ross R."/>
            <person name="Yang R."/>
            <person name="Briner A.E."/>
            <person name="Felis G.E."/>
            <person name="de Vos W.M."/>
            <person name="Barrangou R."/>
            <person name="Klaenhammer T.R."/>
            <person name="Caufield P.W."/>
            <person name="Cui Y."/>
            <person name="Zhang H."/>
            <person name="O'Toole P.W."/>
        </authorList>
    </citation>
    <scope>NUCLEOTIDE SEQUENCE [LARGE SCALE GENOMIC DNA]</scope>
    <source>
        <strain evidence="5 6">DSM 17758</strain>
    </source>
</reference>
<keyword evidence="1 4" id="KW-0489">Methyltransferase</keyword>
<comment type="subunit">
    <text evidence="4">Homodimer.</text>
</comment>
<dbReference type="AlphaFoldDB" id="A0A0R1VSC7"/>
<comment type="caution">
    <text evidence="4">Lacks conserved residue(s) required for the propagation of feature annotation.</text>
</comment>
<proteinExistence type="inferred from homology"/>
<dbReference type="InterPro" id="IPR043675">
    <property type="entry name" value="TrmR_methyltr"/>
</dbReference>
<comment type="caution">
    <text evidence="5">The sequence shown here is derived from an EMBL/GenBank/DDBJ whole genome shotgun (WGS) entry which is preliminary data.</text>
</comment>
<feature type="binding site" evidence="4">
    <location>
        <position position="75"/>
    </location>
    <ligand>
        <name>S-adenosyl-L-methionine</name>
        <dbReference type="ChEBI" id="CHEBI:59789"/>
    </ligand>
</feature>
<dbReference type="Proteomes" id="UP000051315">
    <property type="component" value="Unassembled WGS sequence"/>
</dbReference>
<accession>A0A0R1VSC7</accession>
<evidence type="ECO:0000256" key="4">
    <source>
        <dbReference type="HAMAP-Rule" id="MF_02217"/>
    </source>
</evidence>
<dbReference type="PATRIC" id="fig|1423735.3.peg.416"/>
<keyword evidence="3 4" id="KW-0949">S-adenosyl-L-methionine</keyword>
<dbReference type="OrthoDB" id="9799672at2"/>
<evidence type="ECO:0000256" key="1">
    <source>
        <dbReference type="ARBA" id="ARBA00022603"/>
    </source>
</evidence>
<dbReference type="EC" id="2.1.1.-" evidence="4"/>
<evidence type="ECO:0000256" key="2">
    <source>
        <dbReference type="ARBA" id="ARBA00022679"/>
    </source>
</evidence>
<evidence type="ECO:0000313" key="6">
    <source>
        <dbReference type="Proteomes" id="UP000051315"/>
    </source>
</evidence>
<dbReference type="InterPro" id="IPR002935">
    <property type="entry name" value="SAM_O-MeTrfase"/>
</dbReference>
<dbReference type="PROSITE" id="PS51682">
    <property type="entry name" value="SAM_OMT_I"/>
    <property type="match status" value="1"/>
</dbReference>
<gene>
    <name evidence="4" type="primary">trmR</name>
    <name evidence="5" type="ORF">FC15_GL000403</name>
</gene>